<proteinExistence type="predicted"/>
<sequence length="88" mass="9884">MSTEAISPITLEKFEDRVKGGNFLHKNIRTGKAEENDGYPRNLPQASRVPLQNVLDLQQNPVTKLNSKHRSTFLVIIKAARVMNGNNI</sequence>
<dbReference type="AlphaFoldDB" id="A0A9N9A393"/>
<keyword evidence="2" id="KW-1185">Reference proteome</keyword>
<name>A0A9N9A393_9GLOM</name>
<dbReference type="EMBL" id="CAJVPV010002056">
    <property type="protein sequence ID" value="CAG8516525.1"/>
    <property type="molecule type" value="Genomic_DNA"/>
</dbReference>
<organism evidence="1 2">
    <name type="scientific">Acaulospora morrowiae</name>
    <dbReference type="NCBI Taxonomy" id="94023"/>
    <lineage>
        <taxon>Eukaryota</taxon>
        <taxon>Fungi</taxon>
        <taxon>Fungi incertae sedis</taxon>
        <taxon>Mucoromycota</taxon>
        <taxon>Glomeromycotina</taxon>
        <taxon>Glomeromycetes</taxon>
        <taxon>Diversisporales</taxon>
        <taxon>Acaulosporaceae</taxon>
        <taxon>Acaulospora</taxon>
    </lineage>
</organism>
<gene>
    <name evidence="1" type="ORF">AMORRO_LOCUS3991</name>
</gene>
<accession>A0A9N9A393</accession>
<evidence type="ECO:0000313" key="1">
    <source>
        <dbReference type="EMBL" id="CAG8516525.1"/>
    </source>
</evidence>
<dbReference type="Proteomes" id="UP000789342">
    <property type="component" value="Unassembled WGS sequence"/>
</dbReference>
<comment type="caution">
    <text evidence="1">The sequence shown here is derived from an EMBL/GenBank/DDBJ whole genome shotgun (WGS) entry which is preliminary data.</text>
</comment>
<protein>
    <submittedName>
        <fullName evidence="1">2422_t:CDS:1</fullName>
    </submittedName>
</protein>
<evidence type="ECO:0000313" key="2">
    <source>
        <dbReference type="Proteomes" id="UP000789342"/>
    </source>
</evidence>
<reference evidence="1" key="1">
    <citation type="submission" date="2021-06" db="EMBL/GenBank/DDBJ databases">
        <authorList>
            <person name="Kallberg Y."/>
            <person name="Tangrot J."/>
            <person name="Rosling A."/>
        </authorList>
    </citation>
    <scope>NUCLEOTIDE SEQUENCE</scope>
    <source>
        <strain evidence="1">CL551</strain>
    </source>
</reference>